<dbReference type="PANTHER" id="PTHR30570">
    <property type="entry name" value="PERIPLASMIC PHOSPHATE BINDING COMPONENT OF PHOSPHATE ABC TRANSPORTER"/>
    <property type="match status" value="1"/>
</dbReference>
<accession>A0A9D1RPJ6</accession>
<dbReference type="Pfam" id="PF12849">
    <property type="entry name" value="PBP_like_2"/>
    <property type="match status" value="1"/>
</dbReference>
<evidence type="ECO:0000259" key="4">
    <source>
        <dbReference type="Pfam" id="PF12849"/>
    </source>
</evidence>
<feature type="signal peptide" evidence="3">
    <location>
        <begin position="1"/>
        <end position="21"/>
    </location>
</feature>
<evidence type="ECO:0000313" key="5">
    <source>
        <dbReference type="EMBL" id="HIW91389.1"/>
    </source>
</evidence>
<protein>
    <submittedName>
        <fullName evidence="5">Substrate-binding domain-containing protein</fullName>
    </submittedName>
</protein>
<evidence type="ECO:0000256" key="2">
    <source>
        <dbReference type="SAM" id="MobiDB-lite"/>
    </source>
</evidence>
<dbReference type="PANTHER" id="PTHR30570:SF1">
    <property type="entry name" value="PHOSPHATE-BINDING PROTEIN PSTS"/>
    <property type="match status" value="1"/>
</dbReference>
<dbReference type="SUPFAM" id="SSF53850">
    <property type="entry name" value="Periplasmic binding protein-like II"/>
    <property type="match status" value="1"/>
</dbReference>
<name>A0A9D1RPJ6_9CORY</name>
<dbReference type="Gene3D" id="3.40.190.10">
    <property type="entry name" value="Periplasmic binding protein-like II"/>
    <property type="match status" value="2"/>
</dbReference>
<dbReference type="InterPro" id="IPR050811">
    <property type="entry name" value="Phosphate_ABC_transporter"/>
</dbReference>
<comment type="caution">
    <text evidence="5">The sequence shown here is derived from an EMBL/GenBank/DDBJ whole genome shotgun (WGS) entry which is preliminary data.</text>
</comment>
<dbReference type="PROSITE" id="PS51257">
    <property type="entry name" value="PROKAR_LIPOPROTEIN"/>
    <property type="match status" value="1"/>
</dbReference>
<sequence>MFQRRTSTTLGVLTTAGITLAALTACGDDNSADGDSGSGTITVSGSATVAPITSAVARDTGVDVDQSTEGSIAGFERFCTGETHINNASESIPGPGEETDFLAMCEENGVDFVELPVALDTITLIRHADNDLVNDLTAGELQAIWEPDSDITTWSDVRDDWPEEEINLIGRGPGSGTFDYFTRTVTGTAGEIRDDYTAVDDPTELNEAVAEDPYALGFTGVGSYLEDADNRDQLSTISVDGVEPSLEDAQDGSYGPLARPLFIYVSTEALDDSDGGSPDVEGFVGDYLDRVADLLPSTYFYPLPDEAYEQVQQRFSDRTTGSLTDGEPVDGATLLDEL</sequence>
<feature type="region of interest" description="Disordered" evidence="2">
    <location>
        <begin position="318"/>
        <end position="338"/>
    </location>
</feature>
<feature type="chain" id="PRO_5038734584" evidence="3">
    <location>
        <begin position="22"/>
        <end position="338"/>
    </location>
</feature>
<reference evidence="5" key="1">
    <citation type="journal article" date="2021" name="PeerJ">
        <title>Extensive microbial diversity within the chicken gut microbiome revealed by metagenomics and culture.</title>
        <authorList>
            <person name="Gilroy R."/>
            <person name="Ravi A."/>
            <person name="Getino M."/>
            <person name="Pursley I."/>
            <person name="Horton D.L."/>
            <person name="Alikhan N.F."/>
            <person name="Baker D."/>
            <person name="Gharbi K."/>
            <person name="Hall N."/>
            <person name="Watson M."/>
            <person name="Adriaenssens E.M."/>
            <person name="Foster-Nyarko E."/>
            <person name="Jarju S."/>
            <person name="Secka A."/>
            <person name="Antonio M."/>
            <person name="Oren A."/>
            <person name="Chaudhuri R.R."/>
            <person name="La Ragione R."/>
            <person name="Hildebrand F."/>
            <person name="Pallen M.J."/>
        </authorList>
    </citation>
    <scope>NUCLEOTIDE SEQUENCE</scope>
    <source>
        <strain evidence="5">CHK32-1732</strain>
    </source>
</reference>
<dbReference type="Proteomes" id="UP000824190">
    <property type="component" value="Unassembled WGS sequence"/>
</dbReference>
<evidence type="ECO:0000256" key="3">
    <source>
        <dbReference type="SAM" id="SignalP"/>
    </source>
</evidence>
<keyword evidence="1 3" id="KW-0732">Signal</keyword>
<feature type="domain" description="PBP" evidence="4">
    <location>
        <begin position="31"/>
        <end position="277"/>
    </location>
</feature>
<organism evidence="5 6">
    <name type="scientific">Candidatus Corynebacterium avicola</name>
    <dbReference type="NCBI Taxonomy" id="2838527"/>
    <lineage>
        <taxon>Bacteria</taxon>
        <taxon>Bacillati</taxon>
        <taxon>Actinomycetota</taxon>
        <taxon>Actinomycetes</taxon>
        <taxon>Mycobacteriales</taxon>
        <taxon>Corynebacteriaceae</taxon>
        <taxon>Corynebacterium</taxon>
    </lineage>
</organism>
<dbReference type="EMBL" id="DXGC01000066">
    <property type="protein sequence ID" value="HIW91389.1"/>
    <property type="molecule type" value="Genomic_DNA"/>
</dbReference>
<dbReference type="AlphaFoldDB" id="A0A9D1RPJ6"/>
<dbReference type="InterPro" id="IPR024370">
    <property type="entry name" value="PBP_domain"/>
</dbReference>
<gene>
    <name evidence="5" type="ORF">H9870_06995</name>
</gene>
<proteinExistence type="predicted"/>
<evidence type="ECO:0000256" key="1">
    <source>
        <dbReference type="ARBA" id="ARBA00022729"/>
    </source>
</evidence>
<reference evidence="5" key="2">
    <citation type="submission" date="2021-04" db="EMBL/GenBank/DDBJ databases">
        <authorList>
            <person name="Gilroy R."/>
        </authorList>
    </citation>
    <scope>NUCLEOTIDE SEQUENCE</scope>
    <source>
        <strain evidence="5">CHK32-1732</strain>
    </source>
</reference>
<evidence type="ECO:0000313" key="6">
    <source>
        <dbReference type="Proteomes" id="UP000824190"/>
    </source>
</evidence>